<dbReference type="Proteomes" id="UP000307440">
    <property type="component" value="Unassembled WGS sequence"/>
</dbReference>
<dbReference type="EMBL" id="ML210251">
    <property type="protein sequence ID" value="TFK22036.1"/>
    <property type="molecule type" value="Genomic_DNA"/>
</dbReference>
<name>A0A5C3KP54_COPMA</name>
<evidence type="ECO:0000313" key="1">
    <source>
        <dbReference type="EMBL" id="TFK22036.1"/>
    </source>
</evidence>
<organism evidence="1 2">
    <name type="scientific">Coprinopsis marcescibilis</name>
    <name type="common">Agaric fungus</name>
    <name type="synonym">Psathyrella marcescibilis</name>
    <dbReference type="NCBI Taxonomy" id="230819"/>
    <lineage>
        <taxon>Eukaryota</taxon>
        <taxon>Fungi</taxon>
        <taxon>Dikarya</taxon>
        <taxon>Basidiomycota</taxon>
        <taxon>Agaricomycotina</taxon>
        <taxon>Agaricomycetes</taxon>
        <taxon>Agaricomycetidae</taxon>
        <taxon>Agaricales</taxon>
        <taxon>Agaricineae</taxon>
        <taxon>Psathyrellaceae</taxon>
        <taxon>Coprinopsis</taxon>
    </lineage>
</organism>
<dbReference type="AlphaFoldDB" id="A0A5C3KP54"/>
<proteinExistence type="predicted"/>
<protein>
    <submittedName>
        <fullName evidence="1">Uncharacterized protein</fullName>
    </submittedName>
</protein>
<gene>
    <name evidence="1" type="ORF">FA15DRAFT_51838</name>
</gene>
<sequence>MKQRQTKHSVGALKQRTAQQICSQPLKTWNAPAPQRQRRYYVLLGAVRHTHQSTFQKQLEHPSKRSVYHNLLPPRLMIYTKDRQPGALNPTFQHHTIPLVCTLHIQKLQRKHLRHSSPNPPFLKARSISSTMMSAHFSYIQSPTLNCGEPVINS</sequence>
<reference evidence="1 2" key="1">
    <citation type="journal article" date="2019" name="Nat. Ecol. Evol.">
        <title>Megaphylogeny resolves global patterns of mushroom evolution.</title>
        <authorList>
            <person name="Varga T."/>
            <person name="Krizsan K."/>
            <person name="Foldi C."/>
            <person name="Dima B."/>
            <person name="Sanchez-Garcia M."/>
            <person name="Sanchez-Ramirez S."/>
            <person name="Szollosi G.J."/>
            <person name="Szarkandi J.G."/>
            <person name="Papp V."/>
            <person name="Albert L."/>
            <person name="Andreopoulos W."/>
            <person name="Angelini C."/>
            <person name="Antonin V."/>
            <person name="Barry K.W."/>
            <person name="Bougher N.L."/>
            <person name="Buchanan P."/>
            <person name="Buyck B."/>
            <person name="Bense V."/>
            <person name="Catcheside P."/>
            <person name="Chovatia M."/>
            <person name="Cooper J."/>
            <person name="Damon W."/>
            <person name="Desjardin D."/>
            <person name="Finy P."/>
            <person name="Geml J."/>
            <person name="Haridas S."/>
            <person name="Hughes K."/>
            <person name="Justo A."/>
            <person name="Karasinski D."/>
            <person name="Kautmanova I."/>
            <person name="Kiss B."/>
            <person name="Kocsube S."/>
            <person name="Kotiranta H."/>
            <person name="LaButti K.M."/>
            <person name="Lechner B.E."/>
            <person name="Liimatainen K."/>
            <person name="Lipzen A."/>
            <person name="Lukacs Z."/>
            <person name="Mihaltcheva S."/>
            <person name="Morgado L.N."/>
            <person name="Niskanen T."/>
            <person name="Noordeloos M.E."/>
            <person name="Ohm R.A."/>
            <person name="Ortiz-Santana B."/>
            <person name="Ovrebo C."/>
            <person name="Racz N."/>
            <person name="Riley R."/>
            <person name="Savchenko A."/>
            <person name="Shiryaev A."/>
            <person name="Soop K."/>
            <person name="Spirin V."/>
            <person name="Szebenyi C."/>
            <person name="Tomsovsky M."/>
            <person name="Tulloss R.E."/>
            <person name="Uehling J."/>
            <person name="Grigoriev I.V."/>
            <person name="Vagvolgyi C."/>
            <person name="Papp T."/>
            <person name="Martin F.M."/>
            <person name="Miettinen O."/>
            <person name="Hibbett D.S."/>
            <person name="Nagy L.G."/>
        </authorList>
    </citation>
    <scope>NUCLEOTIDE SEQUENCE [LARGE SCALE GENOMIC DNA]</scope>
    <source>
        <strain evidence="1 2">CBS 121175</strain>
    </source>
</reference>
<accession>A0A5C3KP54</accession>
<keyword evidence="2" id="KW-1185">Reference proteome</keyword>
<evidence type="ECO:0000313" key="2">
    <source>
        <dbReference type="Proteomes" id="UP000307440"/>
    </source>
</evidence>